<dbReference type="RefSeq" id="WP_161708594.1">
    <property type="nucleotide sequence ID" value="NZ_JAABLQ010000001.1"/>
</dbReference>
<keyword evidence="2" id="KW-1185">Reference proteome</keyword>
<organism evidence="1 2">
    <name type="scientific">Pannonibacter tanglangensis</name>
    <dbReference type="NCBI Taxonomy" id="2750084"/>
    <lineage>
        <taxon>Bacteria</taxon>
        <taxon>Pseudomonadati</taxon>
        <taxon>Pseudomonadota</taxon>
        <taxon>Alphaproteobacteria</taxon>
        <taxon>Hyphomicrobiales</taxon>
        <taxon>Stappiaceae</taxon>
        <taxon>Pannonibacter</taxon>
    </lineage>
</organism>
<sequence>MDAGRLKDLVSFERDSFIEDGVGGGVRDWAVLGQRPAWVIYTRGVEVTEAGRINTKVTGKVLVRVDPLSSDLTTTDRVVVDGQPAQIRSIINRDRERRYLEIGFEIGAAT</sequence>
<dbReference type="AlphaFoldDB" id="A0A7X5F2P0"/>
<dbReference type="Proteomes" id="UP000586722">
    <property type="component" value="Unassembled WGS sequence"/>
</dbReference>
<dbReference type="Gene3D" id="2.40.10.270">
    <property type="entry name" value="Bacteriophage SPP1 head-tail adaptor protein"/>
    <property type="match status" value="1"/>
</dbReference>
<reference evidence="2" key="1">
    <citation type="submission" date="2020-01" db="EMBL/GenBank/DDBJ databases">
        <authorList>
            <person name="Fang Y."/>
            <person name="Sun R."/>
            <person name="Nie L."/>
            <person name="He J."/>
            <person name="Hao L."/>
            <person name="Wang L."/>
            <person name="Su S."/>
            <person name="Lv E."/>
            <person name="Zhang Z."/>
            <person name="Xie R."/>
            <person name="Liu H."/>
        </authorList>
    </citation>
    <scope>NUCLEOTIDE SEQUENCE [LARGE SCALE GENOMIC DNA]</scope>
    <source>
        <strain evidence="2">XCT-53</strain>
    </source>
</reference>
<proteinExistence type="predicted"/>
<dbReference type="InterPro" id="IPR038666">
    <property type="entry name" value="SSP1_head-tail_sf"/>
</dbReference>
<gene>
    <name evidence="1" type="ORF">GWI72_10430</name>
</gene>
<evidence type="ECO:0000313" key="1">
    <source>
        <dbReference type="EMBL" id="NBN78682.1"/>
    </source>
</evidence>
<protein>
    <submittedName>
        <fullName evidence="1">Head-tail adaptor protein</fullName>
    </submittedName>
</protein>
<accession>A0A7X5F2P0</accession>
<comment type="caution">
    <text evidence="1">The sequence shown here is derived from an EMBL/GenBank/DDBJ whole genome shotgun (WGS) entry which is preliminary data.</text>
</comment>
<dbReference type="InterPro" id="IPR008767">
    <property type="entry name" value="Phage_SPP1_head-tail_adaptor"/>
</dbReference>
<dbReference type="Pfam" id="PF05521">
    <property type="entry name" value="Phage_HCP"/>
    <property type="match status" value="1"/>
</dbReference>
<name>A0A7X5F2P0_9HYPH</name>
<dbReference type="EMBL" id="JAABLQ010000001">
    <property type="protein sequence ID" value="NBN78682.1"/>
    <property type="molecule type" value="Genomic_DNA"/>
</dbReference>
<evidence type="ECO:0000313" key="2">
    <source>
        <dbReference type="Proteomes" id="UP000586722"/>
    </source>
</evidence>